<evidence type="ECO:0000313" key="12">
    <source>
        <dbReference type="Proteomes" id="UP000310685"/>
    </source>
</evidence>
<evidence type="ECO:0000313" key="11">
    <source>
        <dbReference type="Proteomes" id="UP000307169"/>
    </source>
</evidence>
<dbReference type="GO" id="GO:0030695">
    <property type="term" value="F:GTPase regulator activity"/>
    <property type="evidence" value="ECO:0007669"/>
    <property type="project" value="UniProtKB-ARBA"/>
</dbReference>
<dbReference type="SMART" id="SM00132">
    <property type="entry name" value="LIM"/>
    <property type="match status" value="3"/>
</dbReference>
<dbReference type="Pfam" id="PF00412">
    <property type="entry name" value="LIM"/>
    <property type="match status" value="2"/>
</dbReference>
<evidence type="ECO:0000256" key="4">
    <source>
        <dbReference type="PROSITE-ProRule" id="PRU00125"/>
    </source>
</evidence>
<dbReference type="Gene3D" id="2.10.110.10">
    <property type="entry name" value="Cysteine Rich Protein"/>
    <property type="match status" value="3"/>
</dbReference>
<feature type="domain" description="LIM zinc-binding" evidence="6">
    <location>
        <begin position="247"/>
        <end position="306"/>
    </location>
</feature>
<dbReference type="GO" id="GO:0046872">
    <property type="term" value="F:metal ion binding"/>
    <property type="evidence" value="ECO:0007669"/>
    <property type="project" value="UniProtKB-KW"/>
</dbReference>
<dbReference type="PANTHER" id="PTHR24214:SF62">
    <property type="entry name" value="LEUPAXIN"/>
    <property type="match status" value="1"/>
</dbReference>
<dbReference type="AlphaFoldDB" id="A0A4T0P202"/>
<dbReference type="OMA" id="VCAGPCK"/>
<feature type="compositionally biased region" description="Pro residues" evidence="5">
    <location>
        <begin position="53"/>
        <end position="72"/>
    </location>
</feature>
<comment type="caution">
    <text evidence="8">The sequence shown here is derived from an EMBL/GenBank/DDBJ whole genome shotgun (WGS) entry which is preliminary data.</text>
</comment>
<reference evidence="10 11" key="1">
    <citation type="submission" date="2019-03" db="EMBL/GenBank/DDBJ databases">
        <title>Sequencing 25 genomes of Wallemia mellicola.</title>
        <authorList>
            <person name="Gostincar C."/>
        </authorList>
    </citation>
    <scope>NUCLEOTIDE SEQUENCE [LARGE SCALE GENOMIC DNA]</scope>
    <source>
        <strain evidence="8 11">EXF-1262</strain>
        <strain evidence="7 12">EXF-6152</strain>
        <strain evidence="9 10">EXF-8738</strain>
    </source>
</reference>
<dbReference type="GO" id="GO:0001725">
    <property type="term" value="C:stress fiber"/>
    <property type="evidence" value="ECO:0007669"/>
    <property type="project" value="TreeGrafter"/>
</dbReference>
<keyword evidence="1 4" id="KW-0479">Metal-binding</keyword>
<dbReference type="Proteomes" id="UP000305647">
    <property type="component" value="Unassembled WGS sequence"/>
</dbReference>
<feature type="domain" description="LIM zinc-binding" evidence="6">
    <location>
        <begin position="107"/>
        <end position="167"/>
    </location>
</feature>
<dbReference type="GO" id="GO:0030036">
    <property type="term" value="P:actin cytoskeleton organization"/>
    <property type="evidence" value="ECO:0007669"/>
    <property type="project" value="TreeGrafter"/>
</dbReference>
<evidence type="ECO:0000259" key="6">
    <source>
        <dbReference type="PROSITE" id="PS50023"/>
    </source>
</evidence>
<dbReference type="PROSITE" id="PS50023">
    <property type="entry name" value="LIM_DOMAIN_2"/>
    <property type="match status" value="2"/>
</dbReference>
<accession>A0A4T0P202</accession>
<organism evidence="8 11">
    <name type="scientific">Wallemia mellicola</name>
    <dbReference type="NCBI Taxonomy" id="1708541"/>
    <lineage>
        <taxon>Eukaryota</taxon>
        <taxon>Fungi</taxon>
        <taxon>Dikarya</taxon>
        <taxon>Basidiomycota</taxon>
        <taxon>Wallemiomycotina</taxon>
        <taxon>Wallemiomycetes</taxon>
        <taxon>Wallemiales</taxon>
        <taxon>Wallemiaceae</taxon>
        <taxon>Wallemia</taxon>
    </lineage>
</organism>
<dbReference type="EMBL" id="SPRO01000006">
    <property type="protein sequence ID" value="TIC32966.1"/>
    <property type="molecule type" value="Genomic_DNA"/>
</dbReference>
<gene>
    <name evidence="9" type="ORF">E3Q10_00963</name>
    <name evidence="8" type="ORF">E3Q17_00841</name>
    <name evidence="7" type="ORF">E3Q22_00780</name>
</gene>
<name>A0A4T0P202_9BASI</name>
<dbReference type="Proteomes" id="UP000310685">
    <property type="component" value="Unassembled WGS sequence"/>
</dbReference>
<feature type="compositionally biased region" description="Pro residues" evidence="5">
    <location>
        <begin position="10"/>
        <end position="20"/>
    </location>
</feature>
<dbReference type="GO" id="GO:0003779">
    <property type="term" value="F:actin binding"/>
    <property type="evidence" value="ECO:0007669"/>
    <property type="project" value="TreeGrafter"/>
</dbReference>
<dbReference type="EMBL" id="SPRC01000005">
    <property type="protein sequence ID" value="TIB81718.1"/>
    <property type="molecule type" value="Genomic_DNA"/>
</dbReference>
<evidence type="ECO:0000256" key="1">
    <source>
        <dbReference type="ARBA" id="ARBA00022723"/>
    </source>
</evidence>
<evidence type="ECO:0000256" key="3">
    <source>
        <dbReference type="ARBA" id="ARBA00023038"/>
    </source>
</evidence>
<keyword evidence="3 4" id="KW-0440">LIM domain</keyword>
<dbReference type="PROSITE" id="PS00478">
    <property type="entry name" value="LIM_DOMAIN_1"/>
    <property type="match status" value="2"/>
</dbReference>
<dbReference type="InterPro" id="IPR001781">
    <property type="entry name" value="Znf_LIM"/>
</dbReference>
<dbReference type="EMBL" id="SPRH01000006">
    <property type="protein sequence ID" value="TIC03468.1"/>
    <property type="molecule type" value="Genomic_DNA"/>
</dbReference>
<dbReference type="GO" id="GO:0031941">
    <property type="term" value="C:filamentous actin"/>
    <property type="evidence" value="ECO:0007669"/>
    <property type="project" value="TreeGrafter"/>
</dbReference>
<protein>
    <submittedName>
        <fullName evidence="8">LIM-domain-containing protein</fullName>
    </submittedName>
</protein>
<evidence type="ECO:0000256" key="5">
    <source>
        <dbReference type="SAM" id="MobiDB-lite"/>
    </source>
</evidence>
<feature type="compositionally biased region" description="Low complexity" evidence="5">
    <location>
        <begin position="73"/>
        <end position="92"/>
    </location>
</feature>
<evidence type="ECO:0000313" key="8">
    <source>
        <dbReference type="EMBL" id="TIC03468.1"/>
    </source>
</evidence>
<dbReference type="Proteomes" id="UP000307169">
    <property type="component" value="Unassembled WGS sequence"/>
</dbReference>
<evidence type="ECO:0000313" key="7">
    <source>
        <dbReference type="EMBL" id="TIB81718.1"/>
    </source>
</evidence>
<evidence type="ECO:0000313" key="9">
    <source>
        <dbReference type="EMBL" id="TIC32966.1"/>
    </source>
</evidence>
<dbReference type="CDD" id="cd08368">
    <property type="entry name" value="LIM"/>
    <property type="match status" value="2"/>
</dbReference>
<feature type="region of interest" description="Disordered" evidence="5">
    <location>
        <begin position="1"/>
        <end position="92"/>
    </location>
</feature>
<dbReference type="FunFam" id="2.10.110.10:FF:000009">
    <property type="entry name" value="Paxillin isoform 1"/>
    <property type="match status" value="1"/>
</dbReference>
<dbReference type="GO" id="GO:0051371">
    <property type="term" value="F:muscle alpha-actinin binding"/>
    <property type="evidence" value="ECO:0007669"/>
    <property type="project" value="TreeGrafter"/>
</dbReference>
<dbReference type="PANTHER" id="PTHR24214">
    <property type="entry name" value="PDZ AND LIM DOMAIN PROTEIN ZASP"/>
    <property type="match status" value="1"/>
</dbReference>
<evidence type="ECO:0000313" key="10">
    <source>
        <dbReference type="Proteomes" id="UP000305647"/>
    </source>
</evidence>
<feature type="compositionally biased region" description="Polar residues" evidence="5">
    <location>
        <begin position="42"/>
        <end position="51"/>
    </location>
</feature>
<dbReference type="SUPFAM" id="SSF57716">
    <property type="entry name" value="Glucocorticoid receptor-like (DNA-binding domain)"/>
    <property type="match status" value="4"/>
</dbReference>
<sequence length="308" mass="34276">MRQLPMTPNARPPLPTPPTSTPIDASKMLPSPPKADPYILPKSSTLPSIPGSSRPPLPTIPNVGSPPPPIPLKSPKLPSTPLSSTSSKPISKLTSTYPEKSLVLGLSTCNGCQKVVVEGRVVNAMNAHWHPECFNCAYCGEALEHVEYFEHEGKPYCHLDYHEHFSPYCFHCQTPILETNFITIDDDAFTESNGPSRRLYHLNHFFCVQCGDPFLDPSNEFKTLDKPYTMYKGHPYCESCHNSLHKPKCKSCGKSVIEDAVDALGGLFHLQCFVCEGCQLPFNDHAFFEQVGKPWCETCFDILIRNLV</sequence>
<evidence type="ECO:0000256" key="2">
    <source>
        <dbReference type="ARBA" id="ARBA00022833"/>
    </source>
</evidence>
<proteinExistence type="predicted"/>
<keyword evidence="2 4" id="KW-0862">Zinc</keyword>
<dbReference type="InterPro" id="IPR050604">
    <property type="entry name" value="PDZ-LIM_domain"/>
</dbReference>